<evidence type="ECO:0000313" key="4">
    <source>
        <dbReference type="Proteomes" id="UP000296352"/>
    </source>
</evidence>
<dbReference type="EC" id="3.2.-.-" evidence="3"/>
<gene>
    <name evidence="3" type="primary">yfkM</name>
    <name evidence="3" type="ORF">CENDO_10465</name>
</gene>
<dbReference type="Proteomes" id="UP000296352">
    <property type="component" value="Chromosome"/>
</dbReference>
<evidence type="ECO:0000259" key="2">
    <source>
        <dbReference type="Pfam" id="PF01965"/>
    </source>
</evidence>
<sequence length="178" mass="18693">MSSNLQGKLIAVLSVDGFEDSELTSPLQAVKDAGAEVRVVSKETGTISGKNDTQVTVDSTFADERETTFDGIILPGGTGNADQIRLDADAVAIVKAHVEAGRPLGAICHAAWILTDADVISGRTLTSYPSLKTDLTNAGASWVDEECVCDSGLVTSRTPDDLPAFNAKIVEEFAEGEH</sequence>
<dbReference type="GO" id="GO:0016798">
    <property type="term" value="F:hydrolase activity, acting on glycosyl bonds"/>
    <property type="evidence" value="ECO:0007669"/>
    <property type="project" value="UniProtKB-KW"/>
</dbReference>
<dbReference type="AlphaFoldDB" id="A0A4P7QJU4"/>
<keyword evidence="4" id="KW-1185">Reference proteome</keyword>
<dbReference type="Gene3D" id="3.40.50.880">
    <property type="match status" value="1"/>
</dbReference>
<feature type="domain" description="DJ-1/PfpI" evidence="2">
    <location>
        <begin position="10"/>
        <end position="172"/>
    </location>
</feature>
<proteinExistence type="inferred from homology"/>
<keyword evidence="3" id="KW-0326">Glycosidase</keyword>
<dbReference type="SUPFAM" id="SSF52317">
    <property type="entry name" value="Class I glutamine amidotransferase-like"/>
    <property type="match status" value="1"/>
</dbReference>
<evidence type="ECO:0000313" key="3">
    <source>
        <dbReference type="EMBL" id="QCB29346.1"/>
    </source>
</evidence>
<dbReference type="RefSeq" id="WP_136141942.1">
    <property type="nucleotide sequence ID" value="NZ_CP039247.1"/>
</dbReference>
<accession>A0A4P7QJU4</accession>
<dbReference type="CDD" id="cd03134">
    <property type="entry name" value="GATase1_PfpI_like"/>
    <property type="match status" value="1"/>
</dbReference>
<evidence type="ECO:0000256" key="1">
    <source>
        <dbReference type="ARBA" id="ARBA00008542"/>
    </source>
</evidence>
<dbReference type="PROSITE" id="PS51276">
    <property type="entry name" value="PEPTIDASE_C56_PFPI"/>
    <property type="match status" value="1"/>
</dbReference>
<dbReference type="PANTHER" id="PTHR42733:SF12">
    <property type="entry name" value="PROTEINASE"/>
    <property type="match status" value="1"/>
</dbReference>
<dbReference type="EMBL" id="CP039247">
    <property type="protein sequence ID" value="QCB29346.1"/>
    <property type="molecule type" value="Genomic_DNA"/>
</dbReference>
<dbReference type="OrthoDB" id="9792284at2"/>
<reference evidence="3 4" key="1">
    <citation type="submission" date="2019-04" db="EMBL/GenBank/DDBJ databases">
        <title>Corynebacterium endometrii sp. nov., isolated from the uterus of a cow with endometritis.</title>
        <authorList>
            <person name="Ballas P."/>
            <person name="Ruckert C."/>
            <person name="Wagener K."/>
            <person name="Drillich M."/>
            <person name="Kaempfer P."/>
            <person name="Busse H.-J."/>
            <person name="Ehling-Schulz M."/>
        </authorList>
    </citation>
    <scope>NUCLEOTIDE SEQUENCE [LARGE SCALE GENOMIC DNA]</scope>
    <source>
        <strain evidence="3 4">LMM-1653</strain>
    </source>
</reference>
<name>A0A4P7QJU4_9CORY</name>
<dbReference type="InterPro" id="IPR002818">
    <property type="entry name" value="DJ-1/PfpI"/>
</dbReference>
<dbReference type="NCBIfam" id="TIGR01382">
    <property type="entry name" value="PfpI"/>
    <property type="match status" value="1"/>
</dbReference>
<keyword evidence="3" id="KW-0378">Hydrolase</keyword>
<dbReference type="PANTHER" id="PTHR42733">
    <property type="entry name" value="DJ-1 PROTEIN"/>
    <property type="match status" value="1"/>
</dbReference>
<organism evidence="3 4">
    <name type="scientific">Corynebacterium endometrii</name>
    <dbReference type="NCBI Taxonomy" id="2488819"/>
    <lineage>
        <taxon>Bacteria</taxon>
        <taxon>Bacillati</taxon>
        <taxon>Actinomycetota</taxon>
        <taxon>Actinomycetes</taxon>
        <taxon>Mycobacteriales</taxon>
        <taxon>Corynebacteriaceae</taxon>
        <taxon>Corynebacterium</taxon>
    </lineage>
</organism>
<protein>
    <submittedName>
        <fullName evidence="3">General stress protein 18</fullName>
        <ecNumber evidence="3">3.2.-.-</ecNumber>
    </submittedName>
</protein>
<dbReference type="InterPro" id="IPR006286">
    <property type="entry name" value="C56_PfpI-like"/>
</dbReference>
<dbReference type="KEGG" id="cee:CENDO_10465"/>
<dbReference type="Pfam" id="PF01965">
    <property type="entry name" value="DJ-1_PfpI"/>
    <property type="match status" value="1"/>
</dbReference>
<dbReference type="InterPro" id="IPR029062">
    <property type="entry name" value="Class_I_gatase-like"/>
</dbReference>
<comment type="similarity">
    <text evidence="1">Belongs to the peptidase C56 family.</text>
</comment>